<comment type="caution">
    <text evidence="2">The sequence shown here is derived from an EMBL/GenBank/DDBJ whole genome shotgun (WGS) entry which is preliminary data.</text>
</comment>
<dbReference type="AlphaFoldDB" id="A0A2H0TAZ9"/>
<dbReference type="EMBL" id="PFCQ01000013">
    <property type="protein sequence ID" value="PIR68196.1"/>
    <property type="molecule type" value="Genomic_DNA"/>
</dbReference>
<protein>
    <submittedName>
        <fullName evidence="2">Uncharacterized protein</fullName>
    </submittedName>
</protein>
<sequence length="240" mass="28061">MEQGWIKLYRKILENPMIKKPSYFSLWVILLLKANHKDNQMIWNDKNILVKEGQFISGRNELSKQSGIPPSTVERILKYFEKEQQIGQQKTTKFRFITIIHWKDYQKMDSTMDKKRTTDRQQADTNKNDKKENNENTSETISADINSLIKAFEAVNPACSKYYGNTTQRKACHFMIDTYGFQRVKLVIESTLPKTNSLAFFPSINTPLQLQEKWSALESAINKYKNKAQTDKDKIGGVYW</sequence>
<evidence type="ECO:0000313" key="2">
    <source>
        <dbReference type="EMBL" id="PIR68196.1"/>
    </source>
</evidence>
<feature type="region of interest" description="Disordered" evidence="1">
    <location>
        <begin position="111"/>
        <end position="139"/>
    </location>
</feature>
<proteinExistence type="predicted"/>
<gene>
    <name evidence="2" type="ORF">COU49_02520</name>
</gene>
<reference evidence="3" key="1">
    <citation type="submission" date="2017-09" db="EMBL/GenBank/DDBJ databases">
        <title>Depth-based differentiation of microbial function through sediment-hosted aquifers and enrichment of novel symbionts in the deep terrestrial subsurface.</title>
        <authorList>
            <person name="Probst A.J."/>
            <person name="Ladd B."/>
            <person name="Jarett J.K."/>
            <person name="Geller-Mcgrath D.E."/>
            <person name="Sieber C.M.K."/>
            <person name="Emerson J.B."/>
            <person name="Anantharaman K."/>
            <person name="Thomas B.C."/>
            <person name="Malmstrom R."/>
            <person name="Stieglmeier M."/>
            <person name="Klingl A."/>
            <person name="Woyke T."/>
            <person name="Ryan C.M."/>
            <person name="Banfield J.F."/>
        </authorList>
    </citation>
    <scope>NUCLEOTIDE SEQUENCE [LARGE SCALE GENOMIC DNA]</scope>
</reference>
<feature type="compositionally biased region" description="Basic and acidic residues" evidence="1">
    <location>
        <begin position="111"/>
        <end position="134"/>
    </location>
</feature>
<evidence type="ECO:0000256" key="1">
    <source>
        <dbReference type="SAM" id="MobiDB-lite"/>
    </source>
</evidence>
<evidence type="ECO:0000313" key="3">
    <source>
        <dbReference type="Proteomes" id="UP000230094"/>
    </source>
</evidence>
<organism evidence="2 3">
    <name type="scientific">Candidatus Nomurabacteria bacterium CG10_big_fil_rev_8_21_14_0_10_35_16</name>
    <dbReference type="NCBI Taxonomy" id="1974731"/>
    <lineage>
        <taxon>Bacteria</taxon>
        <taxon>Candidatus Nomuraibacteriota</taxon>
    </lineage>
</organism>
<accession>A0A2H0TAZ9</accession>
<name>A0A2H0TAZ9_9BACT</name>
<dbReference type="Proteomes" id="UP000230094">
    <property type="component" value="Unassembled WGS sequence"/>
</dbReference>